<comment type="caution">
    <text evidence="2">The sequence shown here is derived from an EMBL/GenBank/DDBJ whole genome shotgun (WGS) entry which is preliminary data.</text>
</comment>
<sequence>MSDNINPEAVKAAIMADLSRLRQEELPLSHEAKRGPTFAPTRNNGTGHYSNAQKAELENKWSTKIVDEESQGMDGLVQGDVRPWAKNQVRQMFSANQVNKTPPTVSAPRGKTSSHRPPRAQVEFKAPTPARWGGPPTQTAAPANCQETSSGVTLNGTSSGNTVTTAAPRNDTSPAIRQKISPVAAPTSRNSRTHLVFKVDGINQNANASEYLLGSGKCDIVPGKNEALSFICDIAVKMRIAENKVILELRSHSKGLRSHNVLDIEEPVVDDVFCTIKVKSRPWPDYLRFGTDDDASELKRCLSSIQDVLQAHQSEPDIDQSQAANKNEEPINTEAEDNELVMVESPVISTAPGTPSPGSINTSQDISQATIDDEEPLITIDDYGSVTNTNLPDLGPAIQHLNRVMDQVLEEFGAQQSLSSAALDGIMDAVFEQWTSHGFLGDCSDELRQCTLELLRYVASWGGMLHYKATQSTTDSNVNSAAPRQDSSAQQTQESTNRSARGMPKGLGASRFAKKPAAYEGKFTGPQF</sequence>
<dbReference type="OrthoDB" id="5143322at2759"/>
<dbReference type="EMBL" id="PVQB02000197">
    <property type="protein sequence ID" value="KAF4341358.1"/>
    <property type="molecule type" value="Genomic_DNA"/>
</dbReference>
<reference evidence="2" key="2">
    <citation type="submission" date="2020-02" db="EMBL/GenBank/DDBJ databases">
        <title>Identification and distribution of gene clusters putatively required for synthesis of sphingolipid metabolism inhibitors in phylogenetically diverse species of the filamentous fungus Fusarium.</title>
        <authorList>
            <person name="Kim H.-S."/>
            <person name="Busman M."/>
            <person name="Brown D.W."/>
            <person name="Divon H."/>
            <person name="Uhlig S."/>
            <person name="Proctor R.H."/>
        </authorList>
    </citation>
    <scope>NUCLEOTIDE SEQUENCE</scope>
    <source>
        <strain evidence="2">NRRL 25174</strain>
    </source>
</reference>
<name>A0A9P5AMD8_9HYPO</name>
<feature type="compositionally biased region" description="Polar residues" evidence="1">
    <location>
        <begin position="473"/>
        <end position="499"/>
    </location>
</feature>
<feature type="region of interest" description="Disordered" evidence="1">
    <location>
        <begin position="96"/>
        <end position="170"/>
    </location>
</feature>
<reference evidence="2" key="1">
    <citation type="journal article" date="2017" name="Mycologia">
        <title>Fusarium algeriense, sp. nov., a novel toxigenic crown rot pathogen of durum wheat from Algeria is nested in the Fusarium burgessii species complex.</title>
        <authorList>
            <person name="Laraba I."/>
            <person name="Keddad A."/>
            <person name="Boureghda H."/>
            <person name="Abdallah N."/>
            <person name="Vaughan M.M."/>
            <person name="Proctor R.H."/>
            <person name="Busman M."/>
            <person name="O'Donnell K."/>
        </authorList>
    </citation>
    <scope>NUCLEOTIDE SEQUENCE</scope>
    <source>
        <strain evidence="2">NRRL 25174</strain>
    </source>
</reference>
<dbReference type="Proteomes" id="UP000730481">
    <property type="component" value="Unassembled WGS sequence"/>
</dbReference>
<accession>A0A9P5AMD8</accession>
<evidence type="ECO:0000313" key="2">
    <source>
        <dbReference type="EMBL" id="KAF4341358.1"/>
    </source>
</evidence>
<evidence type="ECO:0000256" key="1">
    <source>
        <dbReference type="SAM" id="MobiDB-lite"/>
    </source>
</evidence>
<dbReference type="AlphaFoldDB" id="A0A9P5AMD8"/>
<feature type="region of interest" description="Disordered" evidence="1">
    <location>
        <begin position="473"/>
        <end position="528"/>
    </location>
</feature>
<feature type="compositionally biased region" description="Polar residues" evidence="1">
    <location>
        <begin position="40"/>
        <end position="49"/>
    </location>
</feature>
<feature type="region of interest" description="Disordered" evidence="1">
    <location>
        <begin position="26"/>
        <end position="49"/>
    </location>
</feature>
<evidence type="ECO:0000313" key="3">
    <source>
        <dbReference type="Proteomes" id="UP000730481"/>
    </source>
</evidence>
<feature type="compositionally biased region" description="Polar residues" evidence="1">
    <location>
        <begin position="136"/>
        <end position="170"/>
    </location>
</feature>
<organism evidence="2 3">
    <name type="scientific">Fusarium beomiforme</name>
    <dbReference type="NCBI Taxonomy" id="44412"/>
    <lineage>
        <taxon>Eukaryota</taxon>
        <taxon>Fungi</taxon>
        <taxon>Dikarya</taxon>
        <taxon>Ascomycota</taxon>
        <taxon>Pezizomycotina</taxon>
        <taxon>Sordariomycetes</taxon>
        <taxon>Hypocreomycetidae</taxon>
        <taxon>Hypocreales</taxon>
        <taxon>Nectriaceae</taxon>
        <taxon>Fusarium</taxon>
        <taxon>Fusarium burgessii species complex</taxon>
    </lineage>
</organism>
<protein>
    <submittedName>
        <fullName evidence="2">Uncharacterized protein</fullName>
    </submittedName>
</protein>
<gene>
    <name evidence="2" type="ORF">FBEOM_4707</name>
</gene>
<keyword evidence="3" id="KW-1185">Reference proteome</keyword>
<proteinExistence type="predicted"/>